<protein>
    <submittedName>
        <fullName evidence="2">Uncharacterized protein</fullName>
    </submittedName>
</protein>
<evidence type="ECO:0000256" key="1">
    <source>
        <dbReference type="SAM" id="MobiDB-lite"/>
    </source>
</evidence>
<reference evidence="2" key="1">
    <citation type="submission" date="2013-07" db="EMBL/GenBank/DDBJ databases">
        <title>The genome of Eucalyptus grandis.</title>
        <authorList>
            <person name="Schmutz J."/>
            <person name="Hayes R."/>
            <person name="Myburg A."/>
            <person name="Tuskan G."/>
            <person name="Grattapaglia D."/>
            <person name="Rokhsar D.S."/>
        </authorList>
    </citation>
    <scope>NUCLEOTIDE SEQUENCE</scope>
    <source>
        <tissue evidence="2">Leaf extractions</tissue>
    </source>
</reference>
<sequence>MGKSIIDRTRFAQSISYIIRMRKAKARLSAINKYIIYISVEMPRENTQQTHQENGSDGPHQTPQKPE</sequence>
<dbReference type="EMBL" id="KK198754">
    <property type="protein sequence ID" value="KCW87350.1"/>
    <property type="molecule type" value="Genomic_DNA"/>
</dbReference>
<name>A0A059DAV8_EUCGR</name>
<dbReference type="Gramene" id="KCW87350">
    <property type="protein sequence ID" value="KCW87350"/>
    <property type="gene ID" value="EUGRSUZ_B03834"/>
</dbReference>
<gene>
    <name evidence="2" type="ORF">EUGRSUZ_B03834</name>
</gene>
<organism evidence="2">
    <name type="scientific">Eucalyptus grandis</name>
    <name type="common">Flooded gum</name>
    <dbReference type="NCBI Taxonomy" id="71139"/>
    <lineage>
        <taxon>Eukaryota</taxon>
        <taxon>Viridiplantae</taxon>
        <taxon>Streptophyta</taxon>
        <taxon>Embryophyta</taxon>
        <taxon>Tracheophyta</taxon>
        <taxon>Spermatophyta</taxon>
        <taxon>Magnoliopsida</taxon>
        <taxon>eudicotyledons</taxon>
        <taxon>Gunneridae</taxon>
        <taxon>Pentapetalae</taxon>
        <taxon>rosids</taxon>
        <taxon>malvids</taxon>
        <taxon>Myrtales</taxon>
        <taxon>Myrtaceae</taxon>
        <taxon>Myrtoideae</taxon>
        <taxon>Eucalypteae</taxon>
        <taxon>Eucalyptus</taxon>
    </lineage>
</organism>
<dbReference type="AlphaFoldDB" id="A0A059DAV8"/>
<feature type="region of interest" description="Disordered" evidence="1">
    <location>
        <begin position="45"/>
        <end position="67"/>
    </location>
</feature>
<proteinExistence type="predicted"/>
<evidence type="ECO:0000313" key="2">
    <source>
        <dbReference type="EMBL" id="KCW87350.1"/>
    </source>
</evidence>
<accession>A0A059DAV8</accession>
<dbReference type="InParanoid" id="A0A059DAV8"/>